<dbReference type="SUPFAM" id="SSF69255">
    <property type="entry name" value="gp5 N-terminal domain-like"/>
    <property type="match status" value="1"/>
</dbReference>
<dbReference type="InterPro" id="IPR006531">
    <property type="entry name" value="Gp5/Vgr_OB"/>
</dbReference>
<dbReference type="Pfam" id="PF04717">
    <property type="entry name" value="Phage_base_V"/>
    <property type="match status" value="1"/>
</dbReference>
<dbReference type="NCBIfam" id="TIGR03361">
    <property type="entry name" value="VI_Rhs_Vgr"/>
    <property type="match status" value="1"/>
</dbReference>
<dbReference type="Pfam" id="PF10106">
    <property type="entry name" value="DUF2345"/>
    <property type="match status" value="1"/>
</dbReference>
<dbReference type="EMBL" id="SPUM01000048">
    <property type="protein sequence ID" value="TFW32794.1"/>
    <property type="molecule type" value="Genomic_DNA"/>
</dbReference>
<evidence type="ECO:0000259" key="4">
    <source>
        <dbReference type="Pfam" id="PF10106"/>
    </source>
</evidence>
<dbReference type="InterPro" id="IPR018769">
    <property type="entry name" value="VgrG2_DUF2345"/>
</dbReference>
<evidence type="ECO:0000313" key="6">
    <source>
        <dbReference type="EMBL" id="TFW32794.1"/>
    </source>
</evidence>
<dbReference type="AlphaFoldDB" id="A0A4Y9T0C5"/>
<dbReference type="RefSeq" id="WP_135189428.1">
    <property type="nucleotide sequence ID" value="NZ_SPUM01000048.1"/>
</dbReference>
<keyword evidence="7" id="KW-1185">Reference proteome</keyword>
<dbReference type="InterPro" id="IPR006533">
    <property type="entry name" value="T6SS_Vgr_RhsGE"/>
</dbReference>
<dbReference type="Proteomes" id="UP000297258">
    <property type="component" value="Unassembled WGS sequence"/>
</dbReference>
<dbReference type="Gene3D" id="2.40.50.230">
    <property type="entry name" value="Gp5 N-terminal domain"/>
    <property type="match status" value="1"/>
</dbReference>
<accession>A0A4Y9T0C5</accession>
<evidence type="ECO:0000256" key="1">
    <source>
        <dbReference type="ARBA" id="ARBA00005558"/>
    </source>
</evidence>
<dbReference type="InterPro" id="IPR017847">
    <property type="entry name" value="T6SS_RhsGE_Vgr_subset"/>
</dbReference>
<dbReference type="InterPro" id="IPR028244">
    <property type="entry name" value="T6SS_Rhs_Vgr_dom"/>
</dbReference>
<evidence type="ECO:0000259" key="5">
    <source>
        <dbReference type="Pfam" id="PF13296"/>
    </source>
</evidence>
<dbReference type="Gene3D" id="4.10.220.110">
    <property type="match status" value="1"/>
</dbReference>
<name>A0A4Y9T0C5_9BURK</name>
<feature type="domain" description="Putative type VI secretion system Rhs element associated Vgr" evidence="5">
    <location>
        <begin position="577"/>
        <end position="684"/>
    </location>
</feature>
<evidence type="ECO:0000256" key="2">
    <source>
        <dbReference type="SAM" id="MobiDB-lite"/>
    </source>
</evidence>
<proteinExistence type="inferred from homology"/>
<comment type="similarity">
    <text evidence="1">Belongs to the VgrG protein family.</text>
</comment>
<feature type="domain" description="DUF2345" evidence="4">
    <location>
        <begin position="715"/>
        <end position="855"/>
    </location>
</feature>
<feature type="domain" description="Gp5/Type VI secretion system Vgr protein OB-fold" evidence="3">
    <location>
        <begin position="497"/>
        <end position="550"/>
    </location>
</feature>
<dbReference type="Pfam" id="PF05954">
    <property type="entry name" value="Phage_GPD"/>
    <property type="match status" value="1"/>
</dbReference>
<dbReference type="SUPFAM" id="SSF69349">
    <property type="entry name" value="Phage fibre proteins"/>
    <property type="match status" value="1"/>
</dbReference>
<dbReference type="Pfam" id="PF13296">
    <property type="entry name" value="T6SS_Vgr"/>
    <property type="match status" value="1"/>
</dbReference>
<organism evidence="6 7">
    <name type="scientific">Massilia horti</name>
    <dbReference type="NCBI Taxonomy" id="2562153"/>
    <lineage>
        <taxon>Bacteria</taxon>
        <taxon>Pseudomonadati</taxon>
        <taxon>Pseudomonadota</taxon>
        <taxon>Betaproteobacteria</taxon>
        <taxon>Burkholderiales</taxon>
        <taxon>Oxalobacteraceae</taxon>
        <taxon>Telluria group</taxon>
        <taxon>Massilia</taxon>
    </lineage>
</organism>
<evidence type="ECO:0000313" key="7">
    <source>
        <dbReference type="Proteomes" id="UP000297258"/>
    </source>
</evidence>
<dbReference type="InterPro" id="IPR037026">
    <property type="entry name" value="Vgr_OB-fold_dom_sf"/>
</dbReference>
<dbReference type="OrthoDB" id="1907165at2"/>
<protein>
    <submittedName>
        <fullName evidence="6">Type VI secretion system tip protein VgrG</fullName>
    </submittedName>
</protein>
<dbReference type="NCBIfam" id="TIGR01646">
    <property type="entry name" value="vgr_GE"/>
    <property type="match status" value="1"/>
</dbReference>
<dbReference type="SUPFAM" id="SSF69279">
    <property type="entry name" value="Phage tail proteins"/>
    <property type="match status" value="2"/>
</dbReference>
<dbReference type="Gene3D" id="2.30.110.50">
    <property type="match status" value="1"/>
</dbReference>
<evidence type="ECO:0000259" key="3">
    <source>
        <dbReference type="Pfam" id="PF04717"/>
    </source>
</evidence>
<sequence length="945" mass="102764">MDSASEFLRVLEHESALSTAHRPLRLRLAHSERLADDVLLPQRIVGTESICGGIEYRVACIASSPRLPLKELIALPAEIQIVTDRGQLRSVCGVITEARGGDCDGALASYQLVMRDAMEIMEKRVNSRIFRYQNELEIVQVLFDEWRHTNAVLAGAFEYELDPLFDQRQFPPRELVMQHNESDAAFVRRLLKRRGVSWYFRPGRSHNTAVDPAHDQVPAHTLVLFNDPHSLPQNAAGTVRYRRDLATEKRDTITSWNAARRLQPGSATRHSWDYKNPLGAHFMTTTAPGAADQGTNGNQLAVTLDDYLVDVPHVGNDVEDHLRLGQVRMHRHEYESKCFQGEGTVRDFCAGEYFTLAGHPEIDTHPPEERDFVITELHVAAQNNLPKELSAQAERLLARNRWSEEMLAAFPVSEDLDGSQVRMHMSFTAVRRGVPIVPHFDPRVDLPQPQLQSAVVVGPPNEEVYCDALGRVKIRFPGMRATDHKHAHGAGASDSPADSAWVRVAANWAGNGPGSQQQCGVLGLPRVGTEVLVSFLGGDPDKPIILSQLYNQRGTPPALSRMGELPGNRYLSGTRSREIGGHRGNQLRFDDTRGQISAQLASDHGTSELNLGWLTQPKHNGSGEPRGEGAELRSDKAVAVRGAQGVLISAEASADAEGTLLDRSGLVGLAEVLQSVLQKLDQLATENSEDDASKPSLAELVEKLKNWHEGSNVGGAAATGGQPVVAASGPAGVMVASQTIVAIGAETKVDIVSAADGEMSVGRNLFLRAARAVSVFAYELGLKLVAARGNLLVQAHQGNIEIKAGKCLDLVATETITLQAPKVRVVSQGTQTDWDNGTITQQSSGRFIVKSARFQQLNAGDGAPVGLNLPRSTLETDERVVLYDRQTGMPVKGVRYVAKHEDGTTIEGTTDDEGRTAIVRAHAFGDIEVRMAEDEEGKAPDGGEA</sequence>
<reference evidence="6 7" key="1">
    <citation type="submission" date="2019-03" db="EMBL/GenBank/DDBJ databases">
        <title>Draft genome of Massilia hortus sp. nov., a novel bacterial species of the Oxalobacteraceae family.</title>
        <authorList>
            <person name="Peta V."/>
            <person name="Raths R."/>
            <person name="Bucking H."/>
        </authorList>
    </citation>
    <scope>NUCLEOTIDE SEQUENCE [LARGE SCALE GENOMIC DNA]</scope>
    <source>
        <strain evidence="6 7">ONC3</strain>
    </source>
</reference>
<feature type="region of interest" description="Disordered" evidence="2">
    <location>
        <begin position="607"/>
        <end position="633"/>
    </location>
</feature>
<gene>
    <name evidence="6" type="ORF">E4O92_08955</name>
</gene>
<dbReference type="Gene3D" id="3.55.50.10">
    <property type="entry name" value="Baseplate protein-like domains"/>
    <property type="match status" value="1"/>
</dbReference>
<comment type="caution">
    <text evidence="6">The sequence shown here is derived from an EMBL/GenBank/DDBJ whole genome shotgun (WGS) entry which is preliminary data.</text>
</comment>